<dbReference type="InterPro" id="IPR050373">
    <property type="entry name" value="Fibrinogen_C-term_domain"/>
</dbReference>
<protein>
    <submittedName>
        <fullName evidence="3">Fibrinogen C-terminal domain-containing protein</fullName>
    </submittedName>
</protein>
<dbReference type="STRING" id="112268.A0A182WDC5"/>
<feature type="chain" id="PRO_5008141272" evidence="1">
    <location>
        <begin position="23"/>
        <end position="356"/>
    </location>
</feature>
<reference evidence="4" key="1">
    <citation type="submission" date="2013-03" db="EMBL/GenBank/DDBJ databases">
        <title>The Genome Sequence of Anopheles minimus MINIMUS1.</title>
        <authorList>
            <consortium name="The Broad Institute Genomics Platform"/>
            <person name="Neafsey D.E."/>
            <person name="Walton C."/>
            <person name="Walker B."/>
            <person name="Young S.K."/>
            <person name="Zeng Q."/>
            <person name="Gargeya S."/>
            <person name="Fitzgerald M."/>
            <person name="Haas B."/>
            <person name="Abouelleil A."/>
            <person name="Allen A.W."/>
            <person name="Alvarado L."/>
            <person name="Arachchi H.M."/>
            <person name="Berlin A.M."/>
            <person name="Chapman S.B."/>
            <person name="Gainer-Dewar J."/>
            <person name="Goldberg J."/>
            <person name="Griggs A."/>
            <person name="Gujja S."/>
            <person name="Hansen M."/>
            <person name="Howarth C."/>
            <person name="Imamovic A."/>
            <person name="Ireland A."/>
            <person name="Larimer J."/>
            <person name="McCowan C."/>
            <person name="Murphy C."/>
            <person name="Pearson M."/>
            <person name="Poon T.W."/>
            <person name="Priest M."/>
            <person name="Roberts A."/>
            <person name="Saif S."/>
            <person name="Shea T."/>
            <person name="Sisk P."/>
            <person name="Sykes S."/>
            <person name="Wortman J."/>
            <person name="Nusbaum C."/>
            <person name="Birren B."/>
        </authorList>
    </citation>
    <scope>NUCLEOTIDE SEQUENCE [LARGE SCALE GENOMIC DNA]</scope>
    <source>
        <strain evidence="4">MINIMUS1</strain>
    </source>
</reference>
<dbReference type="PANTHER" id="PTHR19143:SF327">
    <property type="entry name" value="FI21813P1-RELATED"/>
    <property type="match status" value="1"/>
</dbReference>
<dbReference type="EnsemblMetazoa" id="AMIN008362-RA">
    <property type="protein sequence ID" value="AMIN008362-PA"/>
    <property type="gene ID" value="AMIN008362"/>
</dbReference>
<feature type="signal peptide" evidence="1">
    <location>
        <begin position="1"/>
        <end position="22"/>
    </location>
</feature>
<evidence type="ECO:0000313" key="3">
    <source>
        <dbReference type="EnsemblMetazoa" id="AMIN008362-PA"/>
    </source>
</evidence>
<dbReference type="GO" id="GO:0005615">
    <property type="term" value="C:extracellular space"/>
    <property type="evidence" value="ECO:0007669"/>
    <property type="project" value="TreeGrafter"/>
</dbReference>
<evidence type="ECO:0000313" key="4">
    <source>
        <dbReference type="Proteomes" id="UP000075920"/>
    </source>
</evidence>
<keyword evidence="1" id="KW-0732">Signal</keyword>
<dbReference type="NCBIfam" id="NF040941">
    <property type="entry name" value="GGGWT_bact"/>
    <property type="match status" value="1"/>
</dbReference>
<dbReference type="SUPFAM" id="SSF56496">
    <property type="entry name" value="Fibrinogen C-terminal domain-like"/>
    <property type="match status" value="1"/>
</dbReference>
<sequence>MSVWRVLLCSVWLLYSSALVDGDEVTDPDSNLTGYGYEVLATKLEYLQYKLIEMDMQLKEDRESTDQKLTDQATLSNGLLWALNQLSQTLGHNVTALQAQSSKILSQQAACASHELMRKEIETMTSKEAPLARTSLSASGLGRLGNAFRSCKEEPSKRTGKYFIQPTGNDEPFAGYCEQTRFGGGWLVVQRRFDGALDFARNWTEYREGFGSIDREFWIGLERLHRLTSERPHELMVEVEDFAGNYAYARYKEFEIGSEKEQYRLRKVGAYSGTAGDSLLYHKDMKFSTIDRDNDDNAGDSCVVLYSGAWWHKNCHYSNLNGLYKEGVDAKHINWYYYKTSHLGMAYSRMMIRETC</sequence>
<dbReference type="InterPro" id="IPR036056">
    <property type="entry name" value="Fibrinogen-like_C"/>
</dbReference>
<accession>A0A182WDC5</accession>
<keyword evidence="4" id="KW-1185">Reference proteome</keyword>
<dbReference type="InterPro" id="IPR014716">
    <property type="entry name" value="Fibrinogen_a/b/g_C_1"/>
</dbReference>
<dbReference type="PANTHER" id="PTHR19143">
    <property type="entry name" value="FIBRINOGEN/TENASCIN/ANGIOPOEITIN"/>
    <property type="match status" value="1"/>
</dbReference>
<dbReference type="Gene3D" id="3.90.215.10">
    <property type="entry name" value="Gamma Fibrinogen, chain A, domain 1"/>
    <property type="match status" value="1"/>
</dbReference>
<dbReference type="VEuPathDB" id="VectorBase:AMIN008362"/>
<dbReference type="InterPro" id="IPR002181">
    <property type="entry name" value="Fibrinogen_a/b/g_C_dom"/>
</dbReference>
<feature type="domain" description="Fibrinogen C-terminal" evidence="2">
    <location>
        <begin position="142"/>
        <end position="356"/>
    </location>
</feature>
<dbReference type="AlphaFoldDB" id="A0A182WDC5"/>
<dbReference type="PROSITE" id="PS51406">
    <property type="entry name" value="FIBRINOGEN_C_2"/>
    <property type="match status" value="1"/>
</dbReference>
<dbReference type="CDD" id="cd00087">
    <property type="entry name" value="FReD"/>
    <property type="match status" value="1"/>
</dbReference>
<evidence type="ECO:0000256" key="1">
    <source>
        <dbReference type="SAM" id="SignalP"/>
    </source>
</evidence>
<name>A0A182WDC5_9DIPT</name>
<dbReference type="Proteomes" id="UP000075920">
    <property type="component" value="Unassembled WGS sequence"/>
</dbReference>
<evidence type="ECO:0000259" key="2">
    <source>
        <dbReference type="PROSITE" id="PS51406"/>
    </source>
</evidence>
<organism evidence="3 4">
    <name type="scientific">Anopheles minimus</name>
    <dbReference type="NCBI Taxonomy" id="112268"/>
    <lineage>
        <taxon>Eukaryota</taxon>
        <taxon>Metazoa</taxon>
        <taxon>Ecdysozoa</taxon>
        <taxon>Arthropoda</taxon>
        <taxon>Hexapoda</taxon>
        <taxon>Insecta</taxon>
        <taxon>Pterygota</taxon>
        <taxon>Neoptera</taxon>
        <taxon>Endopterygota</taxon>
        <taxon>Diptera</taxon>
        <taxon>Nematocera</taxon>
        <taxon>Culicoidea</taxon>
        <taxon>Culicidae</taxon>
        <taxon>Anophelinae</taxon>
        <taxon>Anopheles</taxon>
    </lineage>
</organism>
<dbReference type="Pfam" id="PF00147">
    <property type="entry name" value="Fibrinogen_C"/>
    <property type="match status" value="1"/>
</dbReference>
<proteinExistence type="predicted"/>
<reference evidence="3" key="2">
    <citation type="submission" date="2020-05" db="UniProtKB">
        <authorList>
            <consortium name="EnsemblMetazoa"/>
        </authorList>
    </citation>
    <scope>IDENTIFICATION</scope>
    <source>
        <strain evidence="3">MINIMUS1</strain>
    </source>
</reference>
<dbReference type="SMART" id="SM00186">
    <property type="entry name" value="FBG"/>
    <property type="match status" value="1"/>
</dbReference>